<dbReference type="AlphaFoldDB" id="A0A4Q1DA40"/>
<dbReference type="GO" id="GO:0004035">
    <property type="term" value="F:alkaline phosphatase activity"/>
    <property type="evidence" value="ECO:0007669"/>
    <property type="project" value="InterPro"/>
</dbReference>
<keyword evidence="1 4" id="KW-0597">Phosphoprotein</keyword>
<keyword evidence="2" id="KW-0479">Metal-binding</keyword>
<keyword evidence="7" id="KW-1185">Reference proteome</keyword>
<feature type="binding site" evidence="5">
    <location>
        <position position="111"/>
    </location>
    <ligand>
        <name>substrate</name>
    </ligand>
</feature>
<dbReference type="PIRSF" id="PIRSF031924">
    <property type="entry name" value="Pi-irrepressible_AP"/>
    <property type="match status" value="1"/>
</dbReference>
<dbReference type="CDD" id="cd16016">
    <property type="entry name" value="AP-SPAP"/>
    <property type="match status" value="1"/>
</dbReference>
<evidence type="ECO:0000256" key="2">
    <source>
        <dbReference type="ARBA" id="ARBA00022723"/>
    </source>
</evidence>
<dbReference type="Gene3D" id="3.30.1360.150">
    <property type="match status" value="1"/>
</dbReference>
<organism evidence="6 7">
    <name type="scientific">Filimonas effusa</name>
    <dbReference type="NCBI Taxonomy" id="2508721"/>
    <lineage>
        <taxon>Bacteria</taxon>
        <taxon>Pseudomonadati</taxon>
        <taxon>Bacteroidota</taxon>
        <taxon>Chitinophagia</taxon>
        <taxon>Chitinophagales</taxon>
        <taxon>Chitinophagaceae</taxon>
        <taxon>Filimonas</taxon>
    </lineage>
</organism>
<comment type="caution">
    <text evidence="6">The sequence shown here is derived from an EMBL/GenBank/DDBJ whole genome shotgun (WGS) entry which is preliminary data.</text>
</comment>
<protein>
    <submittedName>
        <fullName evidence="6">Alkaline phosphatase family protein</fullName>
    </submittedName>
</protein>
<evidence type="ECO:0000256" key="4">
    <source>
        <dbReference type="PIRSR" id="PIRSR031924-50"/>
    </source>
</evidence>
<feature type="active site" description="Phosphothreonine intermediate" evidence="4">
    <location>
        <position position="90"/>
    </location>
</feature>
<dbReference type="SUPFAM" id="SSF53649">
    <property type="entry name" value="Alkaline phosphatase-like"/>
    <property type="match status" value="1"/>
</dbReference>
<dbReference type="PANTHER" id="PTHR10151:SF120">
    <property type="entry name" value="BIS(5'-ADENOSYL)-TRIPHOSPHATASE"/>
    <property type="match status" value="1"/>
</dbReference>
<dbReference type="Pfam" id="PF01663">
    <property type="entry name" value="Phosphodiest"/>
    <property type="match status" value="1"/>
</dbReference>
<feature type="binding site" evidence="5">
    <location>
        <begin position="172"/>
        <end position="174"/>
    </location>
    <ligand>
        <name>substrate</name>
    </ligand>
</feature>
<dbReference type="OrthoDB" id="9766127at2"/>
<sequence>MKKGVLILTAFLVTGSSIFGQRTTKTAVAPKTVSTVARPKLVVGIVIDQMRWDYLYRFNGLFKANGGFKRLLNEGFSCENTFIPYTPTYTAAGHASVYTGSVPAVDGITGNNWYDKLQNKVVYCTEDNTVTTVGASGDAGKMSPRNLLPTTVTDELRLSTNFESKVIGVALKDRGSILPAGHSANAAYWYDGKSGNFVTSTYYTNELPEWVQLFNDRKVVDSLYKLNWTLSLDKETYSEYCTDDIKKYEGKPFGADATGFPYDLSKFAGSDYSKISSTPQGNTLTAEMAKEAVLKEKLGKGKVTDFLAVSFSSPDYIGHAFGPNSWEQLDNYVKLDETLGKLFEFLDAQVGKNQYTVFLTADHGVAHVPGFSKENNLPGGTFGQTLIKDLNSGLKERFGKDNVVKGTYNFQLVLNQGLFDSSDLDKEAVTEWILSYLLKQEGVANAFELSKLAQTTLTPVLKERITNGYYPTRCGDIQYVLKPGYMESGSTGTTHGLWNPYDSHIPLLFYGWGIKHGRTTRETYMTDISATIAALLRIQMPSGCVGQVIEEPLSR</sequence>
<dbReference type="GO" id="GO:0046872">
    <property type="term" value="F:metal ion binding"/>
    <property type="evidence" value="ECO:0007669"/>
    <property type="project" value="UniProtKB-KW"/>
</dbReference>
<proteinExistence type="predicted"/>
<dbReference type="EMBL" id="SDHZ01000001">
    <property type="protein sequence ID" value="RXK85339.1"/>
    <property type="molecule type" value="Genomic_DNA"/>
</dbReference>
<keyword evidence="3" id="KW-0732">Signal</keyword>
<name>A0A4Q1DA40_9BACT</name>
<reference evidence="6 7" key="1">
    <citation type="submission" date="2019-01" db="EMBL/GenBank/DDBJ databases">
        <title>Filimonas sp. strain TTM-71.</title>
        <authorList>
            <person name="Chen W.-M."/>
        </authorList>
    </citation>
    <scope>NUCLEOTIDE SEQUENCE [LARGE SCALE GENOMIC DNA]</scope>
    <source>
        <strain evidence="6 7">TTM-71</strain>
    </source>
</reference>
<evidence type="ECO:0000256" key="5">
    <source>
        <dbReference type="PIRSR" id="PIRSR031924-51"/>
    </source>
</evidence>
<dbReference type="Proteomes" id="UP000290545">
    <property type="component" value="Unassembled WGS sequence"/>
</dbReference>
<evidence type="ECO:0000313" key="6">
    <source>
        <dbReference type="EMBL" id="RXK85339.1"/>
    </source>
</evidence>
<gene>
    <name evidence="6" type="ORF">ESB13_00490</name>
</gene>
<evidence type="ECO:0000256" key="3">
    <source>
        <dbReference type="ARBA" id="ARBA00022729"/>
    </source>
</evidence>
<accession>A0A4Q1DA40</accession>
<dbReference type="InterPro" id="IPR002591">
    <property type="entry name" value="Phosphodiest/P_Trfase"/>
</dbReference>
<dbReference type="PANTHER" id="PTHR10151">
    <property type="entry name" value="ECTONUCLEOTIDE PYROPHOSPHATASE/PHOSPHODIESTERASE"/>
    <property type="match status" value="1"/>
</dbReference>
<dbReference type="RefSeq" id="WP_129001091.1">
    <property type="nucleotide sequence ID" value="NZ_SDHZ01000001.1"/>
</dbReference>
<dbReference type="InterPro" id="IPR026263">
    <property type="entry name" value="Alkaline_phosphatase_prok"/>
</dbReference>
<evidence type="ECO:0000313" key="7">
    <source>
        <dbReference type="Proteomes" id="UP000290545"/>
    </source>
</evidence>
<dbReference type="Gene3D" id="3.40.720.10">
    <property type="entry name" value="Alkaline Phosphatase, subunit A"/>
    <property type="match status" value="1"/>
</dbReference>
<evidence type="ECO:0000256" key="1">
    <source>
        <dbReference type="ARBA" id="ARBA00022553"/>
    </source>
</evidence>
<dbReference type="InterPro" id="IPR017850">
    <property type="entry name" value="Alkaline_phosphatase_core_sf"/>
</dbReference>
<dbReference type="NCBIfam" id="NF042991">
    <property type="entry name" value="alk_phos_PafA"/>
    <property type="match status" value="1"/>
</dbReference>